<keyword evidence="8" id="KW-1185">Reference proteome</keyword>
<dbReference type="InterPro" id="IPR007016">
    <property type="entry name" value="O-antigen_ligase-rel_domated"/>
</dbReference>
<feature type="transmembrane region" description="Helical" evidence="5">
    <location>
        <begin position="15"/>
        <end position="32"/>
    </location>
</feature>
<keyword evidence="4 5" id="KW-0472">Membrane</keyword>
<feature type="transmembrane region" description="Helical" evidence="5">
    <location>
        <begin position="204"/>
        <end position="223"/>
    </location>
</feature>
<dbReference type="RefSeq" id="WP_188851788.1">
    <property type="nucleotide sequence ID" value="NZ_BMJJ01000006.1"/>
</dbReference>
<evidence type="ECO:0000313" key="7">
    <source>
        <dbReference type="EMBL" id="GGD24002.1"/>
    </source>
</evidence>
<dbReference type="GO" id="GO:0016020">
    <property type="term" value="C:membrane"/>
    <property type="evidence" value="ECO:0007669"/>
    <property type="project" value="UniProtKB-SubCell"/>
</dbReference>
<comment type="subcellular location">
    <subcellularLocation>
        <location evidence="1">Membrane</location>
        <topology evidence="1">Multi-pass membrane protein</topology>
    </subcellularLocation>
</comment>
<reference evidence="7" key="2">
    <citation type="submission" date="2020-09" db="EMBL/GenBank/DDBJ databases">
        <authorList>
            <person name="Sun Q."/>
            <person name="Zhou Y."/>
        </authorList>
    </citation>
    <scope>NUCLEOTIDE SEQUENCE</scope>
    <source>
        <strain evidence="7">CGMCC 1.15493</strain>
    </source>
</reference>
<feature type="transmembrane region" description="Helical" evidence="5">
    <location>
        <begin position="358"/>
        <end position="376"/>
    </location>
</feature>
<dbReference type="Proteomes" id="UP000613160">
    <property type="component" value="Unassembled WGS sequence"/>
</dbReference>
<proteinExistence type="predicted"/>
<protein>
    <submittedName>
        <fullName evidence="7">Exopolysaccharide production protein ExoQ</fullName>
    </submittedName>
</protein>
<name>A0A917DBV6_9HYPH</name>
<dbReference type="InterPro" id="IPR051533">
    <property type="entry name" value="WaaL-like"/>
</dbReference>
<feature type="transmembrane region" description="Helical" evidence="5">
    <location>
        <begin position="156"/>
        <end position="174"/>
    </location>
</feature>
<keyword evidence="2 5" id="KW-0812">Transmembrane</keyword>
<sequence length="424" mass="46463">MRLAKFRFVDPDRNMLYGVLAVALSVVVFAYSARFGQISILAYYGVWFLMVAIDYRHSLGNYGRFHWIIAFGVLALLSVFWSQAPNVTLRAGIQYMTHIVCALVAARTIGMRTLSRGVQAGVLVVLLYSLAFGTYQYDALDGDYSFVGAFESKNQLGFYASLGVYFAFAGLLMLKEKGRWRLASLAIGALSAYALFASKSATSIISVIGSILIAATFFLYLRFSPKQRKVTFVVSLVFIGVGAFAALNLGGLDALLGVFGKDTTLTGRTYLWSQGFEAAALAPVFGTGYQGFWVQGFPDAERLWYDFFITGRSGFHFHNTYIETYVELGLVGAGCLVMLIGVTLIGHVKRLLFERRNTVSHVLLGIMALLIVRSFFEIDVLNPYAIGSFLLYYAAAQLATKPVRSSRQSAALGGQRGLPGQLAA</sequence>
<keyword evidence="3 5" id="KW-1133">Transmembrane helix</keyword>
<feature type="domain" description="O-antigen ligase-related" evidence="6">
    <location>
        <begin position="189"/>
        <end position="336"/>
    </location>
</feature>
<gene>
    <name evidence="7" type="primary">exoQ</name>
    <name evidence="7" type="ORF">GCM10011335_28690</name>
</gene>
<accession>A0A917DBV6</accession>
<evidence type="ECO:0000256" key="3">
    <source>
        <dbReference type="ARBA" id="ARBA00022989"/>
    </source>
</evidence>
<evidence type="ECO:0000313" key="8">
    <source>
        <dbReference type="Proteomes" id="UP000613160"/>
    </source>
</evidence>
<comment type="caution">
    <text evidence="7">The sequence shown here is derived from an EMBL/GenBank/DDBJ whole genome shotgun (WGS) entry which is preliminary data.</text>
</comment>
<feature type="transmembrane region" description="Helical" evidence="5">
    <location>
        <begin position="382"/>
        <end position="399"/>
    </location>
</feature>
<dbReference type="AlphaFoldDB" id="A0A917DBV6"/>
<feature type="transmembrane region" description="Helical" evidence="5">
    <location>
        <begin position="62"/>
        <end position="81"/>
    </location>
</feature>
<evidence type="ECO:0000256" key="1">
    <source>
        <dbReference type="ARBA" id="ARBA00004141"/>
    </source>
</evidence>
<evidence type="ECO:0000256" key="2">
    <source>
        <dbReference type="ARBA" id="ARBA00022692"/>
    </source>
</evidence>
<feature type="transmembrane region" description="Helical" evidence="5">
    <location>
        <begin position="230"/>
        <end position="249"/>
    </location>
</feature>
<evidence type="ECO:0000256" key="5">
    <source>
        <dbReference type="SAM" id="Phobius"/>
    </source>
</evidence>
<dbReference type="EMBL" id="BMJJ01000006">
    <property type="protein sequence ID" value="GGD24002.1"/>
    <property type="molecule type" value="Genomic_DNA"/>
</dbReference>
<evidence type="ECO:0000259" key="6">
    <source>
        <dbReference type="Pfam" id="PF04932"/>
    </source>
</evidence>
<feature type="transmembrane region" description="Helical" evidence="5">
    <location>
        <begin position="181"/>
        <end position="198"/>
    </location>
</feature>
<dbReference type="PANTHER" id="PTHR37422">
    <property type="entry name" value="TEICHURONIC ACID BIOSYNTHESIS PROTEIN TUAE"/>
    <property type="match status" value="1"/>
</dbReference>
<evidence type="ECO:0000256" key="4">
    <source>
        <dbReference type="ARBA" id="ARBA00023136"/>
    </source>
</evidence>
<dbReference type="Pfam" id="PF04932">
    <property type="entry name" value="Wzy_C"/>
    <property type="match status" value="1"/>
</dbReference>
<feature type="transmembrane region" description="Helical" evidence="5">
    <location>
        <begin position="325"/>
        <end position="346"/>
    </location>
</feature>
<organism evidence="7 8">
    <name type="scientific">Aureimonas glaciei</name>
    <dbReference type="NCBI Taxonomy" id="1776957"/>
    <lineage>
        <taxon>Bacteria</taxon>
        <taxon>Pseudomonadati</taxon>
        <taxon>Pseudomonadota</taxon>
        <taxon>Alphaproteobacteria</taxon>
        <taxon>Hyphomicrobiales</taxon>
        <taxon>Aurantimonadaceae</taxon>
        <taxon>Aureimonas</taxon>
    </lineage>
</organism>
<dbReference type="PANTHER" id="PTHR37422:SF17">
    <property type="entry name" value="O-ANTIGEN LIGASE"/>
    <property type="match status" value="1"/>
</dbReference>
<feature type="transmembrane region" description="Helical" evidence="5">
    <location>
        <begin position="38"/>
        <end position="55"/>
    </location>
</feature>
<reference evidence="7" key="1">
    <citation type="journal article" date="2014" name="Int. J. Syst. Evol. Microbiol.">
        <title>Complete genome sequence of Corynebacterium casei LMG S-19264T (=DSM 44701T), isolated from a smear-ripened cheese.</title>
        <authorList>
            <consortium name="US DOE Joint Genome Institute (JGI-PGF)"/>
            <person name="Walter F."/>
            <person name="Albersmeier A."/>
            <person name="Kalinowski J."/>
            <person name="Ruckert C."/>
        </authorList>
    </citation>
    <scope>NUCLEOTIDE SEQUENCE</scope>
    <source>
        <strain evidence="7">CGMCC 1.15493</strain>
    </source>
</reference>
<feature type="transmembrane region" description="Helical" evidence="5">
    <location>
        <begin position="118"/>
        <end position="136"/>
    </location>
</feature>